<accession>A0A9J6DLI7</accession>
<feature type="region of interest" description="Disordered" evidence="1">
    <location>
        <begin position="1"/>
        <end position="32"/>
    </location>
</feature>
<name>A0A9J6DLI7_RHIMP</name>
<dbReference type="EMBL" id="JABSTU010000008">
    <property type="protein sequence ID" value="KAH8022994.1"/>
    <property type="molecule type" value="Genomic_DNA"/>
</dbReference>
<gene>
    <name evidence="2" type="ORF">HPB51_009598</name>
</gene>
<evidence type="ECO:0000313" key="3">
    <source>
        <dbReference type="Proteomes" id="UP000821866"/>
    </source>
</evidence>
<sequence length="94" mass="10538">MFECVGAKNYDDPPFRGNGNDSPASNHSDRETPRFYGNVMWLGAVMESMVNKLRSEVPESRARAERADLEELLSWQAQLQQCNSAEEFVAALGL</sequence>
<keyword evidence="3" id="KW-1185">Reference proteome</keyword>
<organism evidence="2 3">
    <name type="scientific">Rhipicephalus microplus</name>
    <name type="common">Cattle tick</name>
    <name type="synonym">Boophilus microplus</name>
    <dbReference type="NCBI Taxonomy" id="6941"/>
    <lineage>
        <taxon>Eukaryota</taxon>
        <taxon>Metazoa</taxon>
        <taxon>Ecdysozoa</taxon>
        <taxon>Arthropoda</taxon>
        <taxon>Chelicerata</taxon>
        <taxon>Arachnida</taxon>
        <taxon>Acari</taxon>
        <taxon>Parasitiformes</taxon>
        <taxon>Ixodida</taxon>
        <taxon>Ixodoidea</taxon>
        <taxon>Ixodidae</taxon>
        <taxon>Rhipicephalinae</taxon>
        <taxon>Rhipicephalus</taxon>
        <taxon>Boophilus</taxon>
    </lineage>
</organism>
<evidence type="ECO:0000256" key="1">
    <source>
        <dbReference type="SAM" id="MobiDB-lite"/>
    </source>
</evidence>
<dbReference type="AlphaFoldDB" id="A0A9J6DLI7"/>
<reference evidence="2" key="2">
    <citation type="submission" date="2021-09" db="EMBL/GenBank/DDBJ databases">
        <authorList>
            <person name="Jia N."/>
            <person name="Wang J."/>
            <person name="Shi W."/>
            <person name="Du L."/>
            <person name="Sun Y."/>
            <person name="Zhan W."/>
            <person name="Jiang J."/>
            <person name="Wang Q."/>
            <person name="Zhang B."/>
            <person name="Ji P."/>
            <person name="Sakyi L.B."/>
            <person name="Cui X."/>
            <person name="Yuan T."/>
            <person name="Jiang B."/>
            <person name="Yang W."/>
            <person name="Lam T.T.-Y."/>
            <person name="Chang Q."/>
            <person name="Ding S."/>
            <person name="Wang X."/>
            <person name="Zhu J."/>
            <person name="Ruan X."/>
            <person name="Zhao L."/>
            <person name="Wei J."/>
            <person name="Que T."/>
            <person name="Du C."/>
            <person name="Cheng J."/>
            <person name="Dai P."/>
            <person name="Han X."/>
            <person name="Huang E."/>
            <person name="Gao Y."/>
            <person name="Liu J."/>
            <person name="Shao H."/>
            <person name="Ye R."/>
            <person name="Li L."/>
            <person name="Wei W."/>
            <person name="Wang X."/>
            <person name="Wang C."/>
            <person name="Huo Q."/>
            <person name="Li W."/>
            <person name="Guo W."/>
            <person name="Chen H."/>
            <person name="Chen S."/>
            <person name="Zhou L."/>
            <person name="Zhou L."/>
            <person name="Ni X."/>
            <person name="Tian J."/>
            <person name="Zhou Y."/>
            <person name="Sheng Y."/>
            <person name="Liu T."/>
            <person name="Pan Y."/>
            <person name="Xia L."/>
            <person name="Li J."/>
            <person name="Zhao F."/>
            <person name="Cao W."/>
        </authorList>
    </citation>
    <scope>NUCLEOTIDE SEQUENCE</scope>
    <source>
        <strain evidence="2">Rmic-2018</strain>
        <tissue evidence="2">Larvae</tissue>
    </source>
</reference>
<protein>
    <submittedName>
        <fullName evidence="2">Uncharacterized protein</fullName>
    </submittedName>
</protein>
<dbReference type="Proteomes" id="UP000821866">
    <property type="component" value="Chromosome 6"/>
</dbReference>
<proteinExistence type="predicted"/>
<evidence type="ECO:0000313" key="2">
    <source>
        <dbReference type="EMBL" id="KAH8022994.1"/>
    </source>
</evidence>
<reference evidence="2" key="1">
    <citation type="journal article" date="2020" name="Cell">
        <title>Large-Scale Comparative Analyses of Tick Genomes Elucidate Their Genetic Diversity and Vector Capacities.</title>
        <authorList>
            <consortium name="Tick Genome and Microbiome Consortium (TIGMIC)"/>
            <person name="Jia N."/>
            <person name="Wang J."/>
            <person name="Shi W."/>
            <person name="Du L."/>
            <person name="Sun Y."/>
            <person name="Zhan W."/>
            <person name="Jiang J.F."/>
            <person name="Wang Q."/>
            <person name="Zhang B."/>
            <person name="Ji P."/>
            <person name="Bell-Sakyi L."/>
            <person name="Cui X.M."/>
            <person name="Yuan T.T."/>
            <person name="Jiang B.G."/>
            <person name="Yang W.F."/>
            <person name="Lam T.T."/>
            <person name="Chang Q.C."/>
            <person name="Ding S.J."/>
            <person name="Wang X.J."/>
            <person name="Zhu J.G."/>
            <person name="Ruan X.D."/>
            <person name="Zhao L."/>
            <person name="Wei J.T."/>
            <person name="Ye R.Z."/>
            <person name="Que T.C."/>
            <person name="Du C.H."/>
            <person name="Zhou Y.H."/>
            <person name="Cheng J.X."/>
            <person name="Dai P.F."/>
            <person name="Guo W.B."/>
            <person name="Han X.H."/>
            <person name="Huang E.J."/>
            <person name="Li L.F."/>
            <person name="Wei W."/>
            <person name="Gao Y.C."/>
            <person name="Liu J.Z."/>
            <person name="Shao H.Z."/>
            <person name="Wang X."/>
            <person name="Wang C.C."/>
            <person name="Yang T.C."/>
            <person name="Huo Q.B."/>
            <person name="Li W."/>
            <person name="Chen H.Y."/>
            <person name="Chen S.E."/>
            <person name="Zhou L.G."/>
            <person name="Ni X.B."/>
            <person name="Tian J.H."/>
            <person name="Sheng Y."/>
            <person name="Liu T."/>
            <person name="Pan Y.S."/>
            <person name="Xia L.Y."/>
            <person name="Li J."/>
            <person name="Zhao F."/>
            <person name="Cao W.C."/>
        </authorList>
    </citation>
    <scope>NUCLEOTIDE SEQUENCE</scope>
    <source>
        <strain evidence="2">Rmic-2018</strain>
    </source>
</reference>
<comment type="caution">
    <text evidence="2">The sequence shown here is derived from an EMBL/GenBank/DDBJ whole genome shotgun (WGS) entry which is preliminary data.</text>
</comment>